<evidence type="ECO:0000313" key="5">
    <source>
        <dbReference type="Proteomes" id="UP000624404"/>
    </source>
</evidence>
<proteinExistence type="inferred from homology"/>
<comment type="similarity">
    <text evidence="1">Belongs to the isochorismatase family.</text>
</comment>
<sequence>MTRLNSSPILLVIDMQNGFCHPSGSFSKVGIPILRQAAIVPVIKRLIDLCHSTGIPVFYTRMEFSEDFSDAGIMIDSKPGLKQAKALVRETWDSQILDDLRPEPYDGVVSKQRHSAFFGTDFHRVLSERGIDQIIATGVATNICVESTVRDAWMYGIQSLTVQDATDTLSEKEYLASIINLQHFGGTISSRELEEEFEKWSLLNGSNSSGHTKDVKEGSFVV</sequence>
<dbReference type="SUPFAM" id="SSF52499">
    <property type="entry name" value="Isochorismatase-like hydrolases"/>
    <property type="match status" value="1"/>
</dbReference>
<dbReference type="Proteomes" id="UP000624404">
    <property type="component" value="Unassembled WGS sequence"/>
</dbReference>
<name>A0A8H2VL47_9HELO</name>
<evidence type="ECO:0000256" key="2">
    <source>
        <dbReference type="ARBA" id="ARBA00022801"/>
    </source>
</evidence>
<dbReference type="AlphaFoldDB" id="A0A8H2VL47"/>
<dbReference type="Gene3D" id="3.40.50.850">
    <property type="entry name" value="Isochorismatase-like"/>
    <property type="match status" value="1"/>
</dbReference>
<keyword evidence="5" id="KW-1185">Reference proteome</keyword>
<dbReference type="InterPro" id="IPR050272">
    <property type="entry name" value="Isochorismatase-like_hydrls"/>
</dbReference>
<dbReference type="PANTHER" id="PTHR43540">
    <property type="entry name" value="PEROXYUREIDOACRYLATE/UREIDOACRYLATE AMIDOHYDROLASE-RELATED"/>
    <property type="match status" value="1"/>
</dbReference>
<organism evidence="4 5">
    <name type="scientific">Sclerotinia trifoliorum</name>
    <dbReference type="NCBI Taxonomy" id="28548"/>
    <lineage>
        <taxon>Eukaryota</taxon>
        <taxon>Fungi</taxon>
        <taxon>Dikarya</taxon>
        <taxon>Ascomycota</taxon>
        <taxon>Pezizomycotina</taxon>
        <taxon>Leotiomycetes</taxon>
        <taxon>Helotiales</taxon>
        <taxon>Sclerotiniaceae</taxon>
        <taxon>Sclerotinia</taxon>
    </lineage>
</organism>
<dbReference type="OrthoDB" id="167809at2759"/>
<reference evidence="4" key="1">
    <citation type="submission" date="2020-10" db="EMBL/GenBank/DDBJ databases">
        <authorList>
            <person name="Kusch S."/>
        </authorList>
    </citation>
    <scope>NUCLEOTIDE SEQUENCE</scope>
    <source>
        <strain evidence="4">SwB9</strain>
    </source>
</reference>
<dbReference type="Pfam" id="PF00857">
    <property type="entry name" value="Isochorismatase"/>
    <property type="match status" value="1"/>
</dbReference>
<comment type="caution">
    <text evidence="4">The sequence shown here is derived from an EMBL/GenBank/DDBJ whole genome shotgun (WGS) entry which is preliminary data.</text>
</comment>
<gene>
    <name evidence="4" type="ORF">SCLTRI_LOCUS32</name>
</gene>
<dbReference type="InterPro" id="IPR036380">
    <property type="entry name" value="Isochorismatase-like_sf"/>
</dbReference>
<dbReference type="CDD" id="cd00431">
    <property type="entry name" value="cysteine_hydrolases"/>
    <property type="match status" value="1"/>
</dbReference>
<evidence type="ECO:0000259" key="3">
    <source>
        <dbReference type="Pfam" id="PF00857"/>
    </source>
</evidence>
<dbReference type="PANTHER" id="PTHR43540:SF6">
    <property type="entry name" value="ISOCHORISMATASE-LIKE DOMAIN-CONTAINING PROTEIN"/>
    <property type="match status" value="1"/>
</dbReference>
<evidence type="ECO:0000256" key="1">
    <source>
        <dbReference type="ARBA" id="ARBA00006336"/>
    </source>
</evidence>
<dbReference type="GO" id="GO:0016787">
    <property type="term" value="F:hydrolase activity"/>
    <property type="evidence" value="ECO:0007669"/>
    <property type="project" value="UniProtKB-KW"/>
</dbReference>
<dbReference type="EMBL" id="CAJHIA010000002">
    <property type="protein sequence ID" value="CAD6439073.1"/>
    <property type="molecule type" value="Genomic_DNA"/>
</dbReference>
<protein>
    <submittedName>
        <fullName evidence="4">199aa07c-7ae8-4a51-9f0d-678d585950b9-CDS</fullName>
    </submittedName>
</protein>
<accession>A0A8H2VL47</accession>
<keyword evidence="2" id="KW-0378">Hydrolase</keyword>
<evidence type="ECO:0000313" key="4">
    <source>
        <dbReference type="EMBL" id="CAD6439073.1"/>
    </source>
</evidence>
<dbReference type="InterPro" id="IPR000868">
    <property type="entry name" value="Isochorismatase-like_dom"/>
</dbReference>
<feature type="domain" description="Isochorismatase-like" evidence="3">
    <location>
        <begin position="9"/>
        <end position="191"/>
    </location>
</feature>